<organism evidence="3 4">
    <name type="scientific">Didymodactylos carnosus</name>
    <dbReference type="NCBI Taxonomy" id="1234261"/>
    <lineage>
        <taxon>Eukaryota</taxon>
        <taxon>Metazoa</taxon>
        <taxon>Spiralia</taxon>
        <taxon>Gnathifera</taxon>
        <taxon>Rotifera</taxon>
        <taxon>Eurotatoria</taxon>
        <taxon>Bdelloidea</taxon>
        <taxon>Philodinida</taxon>
        <taxon>Philodinidae</taxon>
        <taxon>Didymodactylos</taxon>
    </lineage>
</organism>
<feature type="compositionally biased region" description="Low complexity" evidence="1">
    <location>
        <begin position="28"/>
        <end position="45"/>
    </location>
</feature>
<comment type="caution">
    <text evidence="3">The sequence shown here is derived from an EMBL/GenBank/DDBJ whole genome shotgun (WGS) entry which is preliminary data.</text>
</comment>
<sequence length="85" mass="9156">MKRNRAQGYSEILLAPKRGLEREVDTMSLSSSTSLSPFRFGSSSPNLSGQSGTDLLSSQLNINEFHSQLAKSKGGVLIGSDLNRV</sequence>
<dbReference type="Proteomes" id="UP000682733">
    <property type="component" value="Unassembled WGS sequence"/>
</dbReference>
<dbReference type="AlphaFoldDB" id="A0A8S2VBM1"/>
<evidence type="ECO:0000313" key="2">
    <source>
        <dbReference type="EMBL" id="CAF1587967.1"/>
    </source>
</evidence>
<evidence type="ECO:0000313" key="3">
    <source>
        <dbReference type="EMBL" id="CAF4390480.1"/>
    </source>
</evidence>
<dbReference type="Proteomes" id="UP000677228">
    <property type="component" value="Unassembled WGS sequence"/>
</dbReference>
<name>A0A8S2VBM1_9BILA</name>
<dbReference type="EMBL" id="CAJNOK010047478">
    <property type="protein sequence ID" value="CAF1587967.1"/>
    <property type="molecule type" value="Genomic_DNA"/>
</dbReference>
<accession>A0A8S2VBM1</accession>
<dbReference type="EMBL" id="CAJOBA010070780">
    <property type="protein sequence ID" value="CAF4390480.1"/>
    <property type="molecule type" value="Genomic_DNA"/>
</dbReference>
<feature type="non-terminal residue" evidence="3">
    <location>
        <position position="1"/>
    </location>
</feature>
<gene>
    <name evidence="2" type="ORF">OVA965_LOCUS41378</name>
    <name evidence="3" type="ORF">TMI583_LOCUS43011</name>
</gene>
<proteinExistence type="predicted"/>
<feature type="region of interest" description="Disordered" evidence="1">
    <location>
        <begin position="24"/>
        <end position="52"/>
    </location>
</feature>
<protein>
    <submittedName>
        <fullName evidence="3">Uncharacterized protein</fullName>
    </submittedName>
</protein>
<reference evidence="3" key="1">
    <citation type="submission" date="2021-02" db="EMBL/GenBank/DDBJ databases">
        <authorList>
            <person name="Nowell W R."/>
        </authorList>
    </citation>
    <scope>NUCLEOTIDE SEQUENCE</scope>
</reference>
<evidence type="ECO:0000256" key="1">
    <source>
        <dbReference type="SAM" id="MobiDB-lite"/>
    </source>
</evidence>
<evidence type="ECO:0000313" key="4">
    <source>
        <dbReference type="Proteomes" id="UP000682733"/>
    </source>
</evidence>